<dbReference type="InterPro" id="IPR015590">
    <property type="entry name" value="Aldehyde_DH_dom"/>
</dbReference>
<proteinExistence type="predicted"/>
<evidence type="ECO:0000259" key="3">
    <source>
        <dbReference type="Pfam" id="PF00171"/>
    </source>
</evidence>
<gene>
    <name evidence="4" type="ORF">CG716_13070</name>
</gene>
<feature type="domain" description="Aldehyde dehydrogenase" evidence="3">
    <location>
        <begin position="48"/>
        <end position="81"/>
    </location>
</feature>
<protein>
    <recommendedName>
        <fullName evidence="3">Aldehyde dehydrogenase domain-containing protein</fullName>
    </recommendedName>
</protein>
<evidence type="ECO:0000313" key="4">
    <source>
        <dbReference type="EMBL" id="OYN79282.1"/>
    </source>
</evidence>
<accession>A0A255DQM6</accession>
<dbReference type="Proteomes" id="UP000216063">
    <property type="component" value="Unassembled WGS sequence"/>
</dbReference>
<sequence>MTDTIEVFNPSTEELIAEVVDADKAAVDAAVARARETFESGFWRKLPAANDTEYGLAGAIWTERLGRAHRMANELRAGQVLGETAEVIHHRSCQEAISLPHVSGGQAVGPRGQAAADPGTPDGCGHRRIQAVRYRRS</sequence>
<dbReference type="InterPro" id="IPR016161">
    <property type="entry name" value="Ald_DH/histidinol_DH"/>
</dbReference>
<evidence type="ECO:0000313" key="5">
    <source>
        <dbReference type="Proteomes" id="UP000216063"/>
    </source>
</evidence>
<dbReference type="EMBL" id="NOZR01000009">
    <property type="protein sequence ID" value="OYN79282.1"/>
    <property type="molecule type" value="Genomic_DNA"/>
</dbReference>
<keyword evidence="1" id="KW-0560">Oxidoreductase</keyword>
<dbReference type="RefSeq" id="WP_094480124.1">
    <property type="nucleotide sequence ID" value="NZ_NOZR01000009.1"/>
</dbReference>
<comment type="caution">
    <text evidence="4">The sequence shown here is derived from an EMBL/GenBank/DDBJ whole genome shotgun (WGS) entry which is preliminary data.</text>
</comment>
<dbReference type="Gene3D" id="3.40.309.10">
    <property type="entry name" value="Aldehyde Dehydrogenase, Chain A, domain 2"/>
    <property type="match status" value="1"/>
</dbReference>
<dbReference type="SUPFAM" id="SSF53720">
    <property type="entry name" value="ALDH-like"/>
    <property type="match status" value="2"/>
</dbReference>
<name>A0A255DQM6_9MYCO</name>
<evidence type="ECO:0000256" key="2">
    <source>
        <dbReference type="SAM" id="MobiDB-lite"/>
    </source>
</evidence>
<dbReference type="AlphaFoldDB" id="A0A255DQM6"/>
<dbReference type="GO" id="GO:0016620">
    <property type="term" value="F:oxidoreductase activity, acting on the aldehyde or oxo group of donors, NAD or NADP as acceptor"/>
    <property type="evidence" value="ECO:0007669"/>
    <property type="project" value="InterPro"/>
</dbReference>
<evidence type="ECO:0000256" key="1">
    <source>
        <dbReference type="ARBA" id="ARBA00023002"/>
    </source>
</evidence>
<dbReference type="Gene3D" id="3.40.605.10">
    <property type="entry name" value="Aldehyde Dehydrogenase, Chain A, domain 1"/>
    <property type="match status" value="1"/>
</dbReference>
<feature type="region of interest" description="Disordered" evidence="2">
    <location>
        <begin position="102"/>
        <end position="126"/>
    </location>
</feature>
<dbReference type="Pfam" id="PF00171">
    <property type="entry name" value="Aldedh"/>
    <property type="match status" value="1"/>
</dbReference>
<dbReference type="PANTHER" id="PTHR11699">
    <property type="entry name" value="ALDEHYDE DEHYDROGENASE-RELATED"/>
    <property type="match status" value="1"/>
</dbReference>
<keyword evidence="5" id="KW-1185">Reference proteome</keyword>
<organism evidence="4 5">
    <name type="scientific">Mycolicibacterium sphagni</name>
    <dbReference type="NCBI Taxonomy" id="1786"/>
    <lineage>
        <taxon>Bacteria</taxon>
        <taxon>Bacillati</taxon>
        <taxon>Actinomycetota</taxon>
        <taxon>Actinomycetes</taxon>
        <taxon>Mycobacteriales</taxon>
        <taxon>Mycobacteriaceae</taxon>
        <taxon>Mycolicibacterium</taxon>
    </lineage>
</organism>
<dbReference type="InterPro" id="IPR016162">
    <property type="entry name" value="Ald_DH_N"/>
</dbReference>
<reference evidence="4 5" key="1">
    <citation type="submission" date="2017-07" db="EMBL/GenBank/DDBJ databases">
        <title>The new phylogeny of genus Mycobacterium.</title>
        <authorList>
            <person name="Tortoli E."/>
            <person name="Trovato A."/>
            <person name="Cirillo D.M."/>
        </authorList>
    </citation>
    <scope>NUCLEOTIDE SEQUENCE [LARGE SCALE GENOMIC DNA]</scope>
    <source>
        <strain evidence="4 5">ATCC 33027</strain>
    </source>
</reference>
<dbReference type="InterPro" id="IPR016163">
    <property type="entry name" value="Ald_DH_C"/>
</dbReference>